<dbReference type="Pfam" id="PF14258">
    <property type="entry name" value="DUF4350"/>
    <property type="match status" value="1"/>
</dbReference>
<dbReference type="InterPro" id="IPR025646">
    <property type="entry name" value="DUF4350"/>
</dbReference>
<evidence type="ECO:0000313" key="4">
    <source>
        <dbReference type="EMBL" id="KJL41265.1"/>
    </source>
</evidence>
<gene>
    <name evidence="4" type="ORF">RS82_03182</name>
</gene>
<dbReference type="Proteomes" id="UP000034098">
    <property type="component" value="Unassembled WGS sequence"/>
</dbReference>
<evidence type="ECO:0000313" key="5">
    <source>
        <dbReference type="Proteomes" id="UP000034098"/>
    </source>
</evidence>
<keyword evidence="5" id="KW-1185">Reference proteome</keyword>
<name>A0A0M2HB37_MICTR</name>
<keyword evidence="2" id="KW-0812">Transmembrane</keyword>
<evidence type="ECO:0000256" key="2">
    <source>
        <dbReference type="SAM" id="Phobius"/>
    </source>
</evidence>
<feature type="compositionally biased region" description="Gly residues" evidence="1">
    <location>
        <begin position="19"/>
        <end position="28"/>
    </location>
</feature>
<feature type="transmembrane region" description="Helical" evidence="2">
    <location>
        <begin position="41"/>
        <end position="61"/>
    </location>
</feature>
<dbReference type="AlphaFoldDB" id="A0A0M2HB37"/>
<organism evidence="4 5">
    <name type="scientific">Microbacterium trichothecenolyticum</name>
    <name type="common">Aureobacterium trichothecenolyticum</name>
    <dbReference type="NCBI Taxonomy" id="69370"/>
    <lineage>
        <taxon>Bacteria</taxon>
        <taxon>Bacillati</taxon>
        <taxon>Actinomycetota</taxon>
        <taxon>Actinomycetes</taxon>
        <taxon>Micrococcales</taxon>
        <taxon>Microbacteriaceae</taxon>
        <taxon>Microbacterium</taxon>
    </lineage>
</organism>
<dbReference type="EMBL" id="JYJA01000038">
    <property type="protein sequence ID" value="KJL41265.1"/>
    <property type="molecule type" value="Genomic_DNA"/>
</dbReference>
<proteinExistence type="predicted"/>
<sequence length="414" mass="41986">MTAAALDTSTPVPASPPLGAGGSGGSSGRVGPAGPRRGRRWAAWVSIGLALLVIGGIGGAVSAANQWAQRDALDPDSTGPGGTRALAEILRGHGVDVRVVRDRAAAAEILGTAPATLVLPDAPALSDDAIADLASGATDVVLVEPRARTLDLLLPGSAPAGVAPDAAIGPDCDLDAALRAGALAPGAVYSAGDAEACYPADAGYGLLVRSADGGRIAAVDARPLFANEHLAENGNAALAVNLLGRHPLVVWYMPNPGDTDLANANPSLGDLTPPWVSAVIVLLLVAGIAAGVWRGRRFGPLVAERLPVTVRASETTEGRARLYARAGDPLHAADRLRIGALRRIAALLGLAANAAAPDIADAAAGRTGLDRRAVRGILIDDVPRSDADLVALSTRLRDLEDAVRTAVRPERSPR</sequence>
<accession>A0A0M2HB37</accession>
<feature type="domain" description="DUF4350" evidence="3">
    <location>
        <begin position="75"/>
        <end position="243"/>
    </location>
</feature>
<feature type="region of interest" description="Disordered" evidence="1">
    <location>
        <begin position="1"/>
        <end position="35"/>
    </location>
</feature>
<evidence type="ECO:0000256" key="1">
    <source>
        <dbReference type="SAM" id="MobiDB-lite"/>
    </source>
</evidence>
<feature type="transmembrane region" description="Helical" evidence="2">
    <location>
        <begin position="275"/>
        <end position="293"/>
    </location>
</feature>
<dbReference type="RefSeq" id="WP_157005623.1">
    <property type="nucleotide sequence ID" value="NZ_JYJA01000038.1"/>
</dbReference>
<evidence type="ECO:0000259" key="3">
    <source>
        <dbReference type="Pfam" id="PF14258"/>
    </source>
</evidence>
<keyword evidence="2" id="KW-1133">Transmembrane helix</keyword>
<keyword evidence="2" id="KW-0472">Membrane</keyword>
<dbReference type="OrthoDB" id="5241668at2"/>
<protein>
    <recommendedName>
        <fullName evidence="3">DUF4350 domain-containing protein</fullName>
    </recommendedName>
</protein>
<dbReference type="PATRIC" id="fig|69370.6.peg.3238"/>
<reference evidence="4 5" key="1">
    <citation type="submission" date="2015-02" db="EMBL/GenBank/DDBJ databases">
        <title>Draft genome sequences of ten Microbacterium spp. with emphasis on heavy metal contaminated environments.</title>
        <authorList>
            <person name="Corretto E."/>
        </authorList>
    </citation>
    <scope>NUCLEOTIDE SEQUENCE [LARGE SCALE GENOMIC DNA]</scope>
    <source>
        <strain evidence="4 5">DSM 8608</strain>
    </source>
</reference>
<comment type="caution">
    <text evidence="4">The sequence shown here is derived from an EMBL/GenBank/DDBJ whole genome shotgun (WGS) entry which is preliminary data.</text>
</comment>